<dbReference type="Proteomes" id="UP000321533">
    <property type="component" value="Chromosome"/>
</dbReference>
<dbReference type="EMBL" id="CP042435">
    <property type="protein sequence ID" value="QEC69709.1"/>
    <property type="molecule type" value="Genomic_DNA"/>
</dbReference>
<dbReference type="OrthoDB" id="1449788at2"/>
<accession>A0A5B8VEK3</accession>
<evidence type="ECO:0000313" key="3">
    <source>
        <dbReference type="Proteomes" id="UP000321533"/>
    </source>
</evidence>
<evidence type="ECO:0000313" key="2">
    <source>
        <dbReference type="EMBL" id="QEC69709.1"/>
    </source>
</evidence>
<keyword evidence="3" id="KW-1185">Reference proteome</keyword>
<dbReference type="RefSeq" id="WP_147192585.1">
    <property type="nucleotide sequence ID" value="NZ_CP042435.1"/>
</dbReference>
<keyword evidence="1" id="KW-0812">Transmembrane</keyword>
<feature type="transmembrane region" description="Helical" evidence="1">
    <location>
        <begin position="7"/>
        <end position="26"/>
    </location>
</feature>
<keyword evidence="1" id="KW-0472">Membrane</keyword>
<evidence type="ECO:0008006" key="4">
    <source>
        <dbReference type="Google" id="ProtNLM"/>
    </source>
</evidence>
<reference evidence="2 3" key="1">
    <citation type="journal article" date="2016" name="Int. J. Syst. Evol. Microbiol.">
        <title>Panacibacter ginsenosidivorans gen. nov., sp. nov., with ginsenoside converting activity isolated from soil of a ginseng field.</title>
        <authorList>
            <person name="Siddiqi M.Z."/>
            <person name="Muhammad Shafi S."/>
            <person name="Choi K.D."/>
            <person name="Im W.T."/>
        </authorList>
    </citation>
    <scope>NUCLEOTIDE SEQUENCE [LARGE SCALE GENOMIC DNA]</scope>
    <source>
        <strain evidence="2 3">Gsoil1550</strain>
    </source>
</reference>
<evidence type="ECO:0000256" key="1">
    <source>
        <dbReference type="SAM" id="Phobius"/>
    </source>
</evidence>
<dbReference type="KEGG" id="pgin:FRZ67_21290"/>
<dbReference type="AlphaFoldDB" id="A0A5B8VEK3"/>
<feature type="transmembrane region" description="Helical" evidence="1">
    <location>
        <begin position="32"/>
        <end position="50"/>
    </location>
</feature>
<organism evidence="2 3">
    <name type="scientific">Panacibacter ginsenosidivorans</name>
    <dbReference type="NCBI Taxonomy" id="1813871"/>
    <lineage>
        <taxon>Bacteria</taxon>
        <taxon>Pseudomonadati</taxon>
        <taxon>Bacteroidota</taxon>
        <taxon>Chitinophagia</taxon>
        <taxon>Chitinophagales</taxon>
        <taxon>Chitinophagaceae</taxon>
        <taxon>Panacibacter</taxon>
    </lineage>
</organism>
<proteinExistence type="predicted"/>
<keyword evidence="1" id="KW-1133">Transmembrane helix</keyword>
<name>A0A5B8VEK3_9BACT</name>
<sequence>MKWKHTLMMLVGCALPLLLIFIAPLLGIRGNWSVFIFVAAMFACHLFMPMHQHHSDESKKTNHEPHSY</sequence>
<gene>
    <name evidence="2" type="ORF">FRZ67_21290</name>
</gene>
<protein>
    <recommendedName>
        <fullName evidence="4">DUF2933 domain-containing protein</fullName>
    </recommendedName>
</protein>